<evidence type="ECO:0008006" key="7">
    <source>
        <dbReference type="Google" id="ProtNLM"/>
    </source>
</evidence>
<dbReference type="Pfam" id="PF20957">
    <property type="entry name" value="GxGYxYP_N_2nd"/>
    <property type="match status" value="1"/>
</dbReference>
<evidence type="ECO:0000259" key="2">
    <source>
        <dbReference type="Pfam" id="PF14323"/>
    </source>
</evidence>
<dbReference type="InterPro" id="IPR048310">
    <property type="entry name" value="GxGYxYP_N_2nd"/>
</dbReference>
<evidence type="ECO:0000313" key="5">
    <source>
        <dbReference type="EMBL" id="KAA2238968.1"/>
    </source>
</evidence>
<feature type="chain" id="PRO_5022793565" description="GxGYxY motif-containing protein" evidence="1">
    <location>
        <begin position="17"/>
        <end position="563"/>
    </location>
</feature>
<gene>
    <name evidence="5" type="ORF">F0L74_22400</name>
</gene>
<dbReference type="RefSeq" id="WP_149840147.1">
    <property type="nucleotide sequence ID" value="NZ_VUOC01000004.1"/>
</dbReference>
<evidence type="ECO:0000259" key="3">
    <source>
        <dbReference type="Pfam" id="PF20957"/>
    </source>
</evidence>
<dbReference type="InterPro" id="IPR025832">
    <property type="entry name" value="GxGYxYP_C"/>
</dbReference>
<dbReference type="InterPro" id="IPR048309">
    <property type="entry name" value="GxGYxYP_N_3rd"/>
</dbReference>
<protein>
    <recommendedName>
        <fullName evidence="7">GxGYxY motif-containing protein</fullName>
    </recommendedName>
</protein>
<reference evidence="5 6" key="2">
    <citation type="submission" date="2019-09" db="EMBL/GenBank/DDBJ databases">
        <authorList>
            <person name="Jin C."/>
        </authorList>
    </citation>
    <scope>NUCLEOTIDE SEQUENCE [LARGE SCALE GENOMIC DNA]</scope>
    <source>
        <strain evidence="5 6">BN140078</strain>
    </source>
</reference>
<dbReference type="InterPro" id="IPR038410">
    <property type="entry name" value="GxGYxYP_C_sf"/>
</dbReference>
<dbReference type="AlphaFoldDB" id="A0A5B2VJW9"/>
<evidence type="ECO:0000256" key="1">
    <source>
        <dbReference type="SAM" id="SignalP"/>
    </source>
</evidence>
<feature type="signal peptide" evidence="1">
    <location>
        <begin position="1"/>
        <end position="16"/>
    </location>
</feature>
<dbReference type="Pfam" id="PF14323">
    <property type="entry name" value="GxGYxYP_C"/>
    <property type="match status" value="1"/>
</dbReference>
<feature type="domain" description="GxGYxYP putative glycoside hydrolase C-terminal" evidence="2">
    <location>
        <begin position="282"/>
        <end position="497"/>
    </location>
</feature>
<dbReference type="PANTHER" id="PTHR37321">
    <property type="entry name" value="EXPORTED PROTEIN-RELATED"/>
    <property type="match status" value="1"/>
</dbReference>
<dbReference type="Proteomes" id="UP000324611">
    <property type="component" value="Unassembled WGS sequence"/>
</dbReference>
<keyword evidence="6" id="KW-1185">Reference proteome</keyword>
<sequence>MRAALLLALFWLPAHAGWWPEQKPPETIVTVRIQHTTDIREMNLAQSITGLAAQALNEGLSTEGVWIQTANPDYQQYYHALVKRLKAKMAGQFNVWQLVDRYKIRGIIKGYILYDGRQADNSINLATIYAALKKGILVDVSQEAQAQAKGLSKLFDATAANLDVAAVNALLPQLNNRLLVIANPAFSNNRDYAIAHKSMVYYGVDSLLNTILNWVAPLSPVIGWNKGEEFKHIAPCTRYGLINTASDWCMNLALLSIPAAGPLPQVRSLNPRTINWKKTGNYHAFVMSDGDNMQWAFSGFLHERDYWASPDNAVIPMSFTTCLANLSQAGSDVYNTLVKTQPAHTSVVEYGGGYYYPDLFAQSRPEPAKLLRRYAAMINEQMQRSGAKVFGFICRDLNSPAAMEAYHIYAEEIDGLTGMIAVQYSPYNSGYGKVFWVKNKQGIEIPVVTCKYQLWANLPKPGSGNPTALAGWINEDSRSSGKDDPAFSWTIVHAWSRFSDSTGHQGLIKGTKTGNRGVTPVRWTKDQIDHNTQLVSLEELLWRMRMQHNPTDTRKLLTTIYHD</sequence>
<dbReference type="EMBL" id="VUOC01000004">
    <property type="protein sequence ID" value="KAA2238968.1"/>
    <property type="molecule type" value="Genomic_DNA"/>
</dbReference>
<dbReference type="Pfam" id="PF20958">
    <property type="entry name" value="GxGYxYP_N_3rd"/>
    <property type="match status" value="1"/>
</dbReference>
<name>A0A5B2VJW9_9BACT</name>
<proteinExistence type="predicted"/>
<comment type="caution">
    <text evidence="5">The sequence shown here is derived from an EMBL/GenBank/DDBJ whole genome shotgun (WGS) entry which is preliminary data.</text>
</comment>
<dbReference type="PANTHER" id="PTHR37321:SF1">
    <property type="entry name" value="EXPORTED PROTEIN"/>
    <property type="match status" value="1"/>
</dbReference>
<feature type="domain" description="GxGYxYP putative glycoside hydrolase second N-terminal" evidence="3">
    <location>
        <begin position="108"/>
        <end position="159"/>
    </location>
</feature>
<keyword evidence="1" id="KW-0732">Signal</keyword>
<evidence type="ECO:0000259" key="4">
    <source>
        <dbReference type="Pfam" id="PF20958"/>
    </source>
</evidence>
<dbReference type="Gene3D" id="3.20.20.490">
    <property type="entry name" value="GxGYxYP glycoside hydrolase, C-terminal domain"/>
    <property type="match status" value="1"/>
</dbReference>
<organism evidence="5 6">
    <name type="scientific">Chitinophaga agrisoli</name>
    <dbReference type="NCBI Taxonomy" id="2607653"/>
    <lineage>
        <taxon>Bacteria</taxon>
        <taxon>Pseudomonadati</taxon>
        <taxon>Bacteroidota</taxon>
        <taxon>Chitinophagia</taxon>
        <taxon>Chitinophagales</taxon>
        <taxon>Chitinophagaceae</taxon>
        <taxon>Chitinophaga</taxon>
    </lineage>
</organism>
<reference evidence="5 6" key="1">
    <citation type="submission" date="2019-09" db="EMBL/GenBank/DDBJ databases">
        <title>Chitinophaga ginsengihumi sp. nov., isolated from soil of ginseng rhizosphere.</title>
        <authorList>
            <person name="Lee J."/>
        </authorList>
    </citation>
    <scope>NUCLEOTIDE SEQUENCE [LARGE SCALE GENOMIC DNA]</scope>
    <source>
        <strain evidence="5 6">BN140078</strain>
    </source>
</reference>
<accession>A0A5B2VJW9</accession>
<feature type="domain" description="GxGYxYP putative glycoside hydrolase third N-terminal" evidence="4">
    <location>
        <begin position="184"/>
        <end position="256"/>
    </location>
</feature>
<evidence type="ECO:0000313" key="6">
    <source>
        <dbReference type="Proteomes" id="UP000324611"/>
    </source>
</evidence>